<evidence type="ECO:0000313" key="2">
    <source>
        <dbReference type="EMBL" id="AQZ51636.1"/>
    </source>
</evidence>
<dbReference type="OrthoDB" id="7032238at2"/>
<keyword evidence="3" id="KW-1185">Reference proteome</keyword>
<keyword evidence="1" id="KW-0472">Membrane</keyword>
<dbReference type="Proteomes" id="UP000191135">
    <property type="component" value="Chromosome"/>
</dbReference>
<dbReference type="STRING" id="1122214.Mame_02302"/>
<feature type="transmembrane region" description="Helical" evidence="1">
    <location>
        <begin position="107"/>
        <end position="134"/>
    </location>
</feature>
<evidence type="ECO:0000313" key="3">
    <source>
        <dbReference type="Proteomes" id="UP000191135"/>
    </source>
</evidence>
<keyword evidence="1" id="KW-0812">Transmembrane</keyword>
<feature type="transmembrane region" description="Helical" evidence="1">
    <location>
        <begin position="20"/>
        <end position="40"/>
    </location>
</feature>
<proteinExistence type="predicted"/>
<protein>
    <submittedName>
        <fullName evidence="2">Uncharacterized protein</fullName>
    </submittedName>
</protein>
<organism evidence="2 3">
    <name type="scientific">Martelella mediterranea DSM 17316</name>
    <dbReference type="NCBI Taxonomy" id="1122214"/>
    <lineage>
        <taxon>Bacteria</taxon>
        <taxon>Pseudomonadati</taxon>
        <taxon>Pseudomonadota</taxon>
        <taxon>Alphaproteobacteria</taxon>
        <taxon>Hyphomicrobiales</taxon>
        <taxon>Aurantimonadaceae</taxon>
        <taxon>Martelella</taxon>
    </lineage>
</organism>
<name>A0A1U9Z1R9_9HYPH</name>
<dbReference type="RefSeq" id="WP_018063768.1">
    <property type="nucleotide sequence ID" value="NZ_AQWH01000004.1"/>
</dbReference>
<reference evidence="2 3" key="1">
    <citation type="submission" date="2017-03" db="EMBL/GenBank/DDBJ databases">
        <title>Foreign affairs: Plasmid Transfer between Roseobacters and Rhizobia.</title>
        <authorList>
            <person name="Bartling P."/>
            <person name="Bunk B."/>
            <person name="Overmann J."/>
            <person name="Brinkmann H."/>
            <person name="Petersen J."/>
        </authorList>
    </citation>
    <scope>NUCLEOTIDE SEQUENCE [LARGE SCALE GENOMIC DNA]</scope>
    <source>
        <strain evidence="2 3">MACL11</strain>
    </source>
</reference>
<dbReference type="EMBL" id="CP020330">
    <property type="protein sequence ID" value="AQZ51636.1"/>
    <property type="molecule type" value="Genomic_DNA"/>
</dbReference>
<dbReference type="KEGG" id="mmed:Mame_02302"/>
<dbReference type="AlphaFoldDB" id="A0A1U9Z1R9"/>
<feature type="transmembrane region" description="Helical" evidence="1">
    <location>
        <begin position="60"/>
        <end position="86"/>
    </location>
</feature>
<feature type="transmembrane region" description="Helical" evidence="1">
    <location>
        <begin position="154"/>
        <end position="177"/>
    </location>
</feature>
<sequence>MSDIDHKPVTTAAARPGVSYIEWGAIFAGAVVAGALTVVLTQFGAGIGLATADPTLEDGLTWGIFLVGLWLVLIPFASASAGGYVAGRMRSHFGDGTADESEFRDGIHGIVVWALATVAMGLAAGFSAAISSAIAPAAADPDVSAEMMQLMHSASTITAFAAGAGAVLGAAGAWFAALAGGNHRDEGIAISAFRGPFFRRTQP</sequence>
<keyword evidence="1" id="KW-1133">Transmembrane helix</keyword>
<evidence type="ECO:0000256" key="1">
    <source>
        <dbReference type="SAM" id="Phobius"/>
    </source>
</evidence>
<gene>
    <name evidence="2" type="ORF">Mame_02302</name>
</gene>
<accession>A0A1U9Z1R9</accession>
<dbReference type="eggNOG" id="COG4694">
    <property type="taxonomic scope" value="Bacteria"/>
</dbReference>